<dbReference type="AlphaFoldDB" id="A0A6J4P6J0"/>
<evidence type="ECO:0008006" key="2">
    <source>
        <dbReference type="Google" id="ProtNLM"/>
    </source>
</evidence>
<sequence length="125" mass="13004">MNWKKYGVVCGLLLAVGCGGENSQPAPSVAPVAPQVKNAPVSEEQLKDQWPLTVSSGRVSCVLNSGGGKVVTFISLDGKEYSLNGTASGSGKFLPIEGIWKPDPTNPPAKKNIGVLIDEGLKLCP</sequence>
<dbReference type="PROSITE" id="PS51257">
    <property type="entry name" value="PROKAR_LIPOPROTEIN"/>
    <property type="match status" value="1"/>
</dbReference>
<dbReference type="Pfam" id="PF10709">
    <property type="entry name" value="DUF2511"/>
    <property type="match status" value="1"/>
</dbReference>
<evidence type="ECO:0000313" key="1">
    <source>
        <dbReference type="EMBL" id="CAA9405978.1"/>
    </source>
</evidence>
<reference evidence="1" key="1">
    <citation type="submission" date="2020-02" db="EMBL/GenBank/DDBJ databases">
        <authorList>
            <person name="Meier V. D."/>
        </authorList>
    </citation>
    <scope>NUCLEOTIDE SEQUENCE</scope>
    <source>
        <strain evidence="1">AVDCRST_MAG84</strain>
    </source>
</reference>
<organism evidence="1">
    <name type="scientific">uncultured Microcoleus sp</name>
    <dbReference type="NCBI Taxonomy" id="259945"/>
    <lineage>
        <taxon>Bacteria</taxon>
        <taxon>Bacillati</taxon>
        <taxon>Cyanobacteriota</taxon>
        <taxon>Cyanophyceae</taxon>
        <taxon>Oscillatoriophycideae</taxon>
        <taxon>Oscillatoriales</taxon>
        <taxon>Microcoleaceae</taxon>
        <taxon>Microcoleus</taxon>
        <taxon>environmental samples</taxon>
    </lineage>
</organism>
<accession>A0A6J4P6J0</accession>
<dbReference type="InterPro" id="IPR019648">
    <property type="entry name" value="YebY"/>
</dbReference>
<dbReference type="EMBL" id="CADCTZ010001576">
    <property type="protein sequence ID" value="CAA9405978.1"/>
    <property type="molecule type" value="Genomic_DNA"/>
</dbReference>
<name>A0A6J4P6J0_9CYAN</name>
<protein>
    <recommendedName>
        <fullName evidence="2">DUF2511 domain-containing protein</fullName>
    </recommendedName>
</protein>
<proteinExistence type="predicted"/>
<gene>
    <name evidence="1" type="ORF">AVDCRST_MAG84-6358</name>
</gene>